<feature type="active site" description="For sulfotransferase activity" evidence="2">
    <location>
        <position position="138"/>
    </location>
</feature>
<evidence type="ECO:0008006" key="6">
    <source>
        <dbReference type="Google" id="ProtNLM"/>
    </source>
</evidence>
<dbReference type="InterPro" id="IPR037359">
    <property type="entry name" value="NST/OST"/>
</dbReference>
<sequence>MVGRATADTLVGDDVFRRWLRGRRLTLALISSACVLIGLLRLQRLTHRRPPIGPSAVSTPLSIFKATRTPPGCGLLPPRALGGDGGNLQLSELLRSDSFFKEICALPGDSFNVSSGCVYMKARGLFCLPTFLLIGITKAGTTAFFRYMAQHPRIALSSLKEPAYFGSYQEAAALKRLDSTSDERLLRYVSLFPRCADCQRGEATPSYAWRDYAPAAARGAAQLLGPTTRLLMLVREPLERAGSHFRYFRTKRYRDAANFSEALSIALDEFELCARQLGGDWHARCTYRPGRRAVAAESGAGSGLPARLAHLAQRHKEYELVQAGLYAEHLSTWRSHFDHGAMLVLDSSQLLSKPLEALRAFEAHLRLPRFASYHFIGGRTIPEIATARYQLEVPLVRRADRFFEPHNVRLRMLTGIGWDMKV</sequence>
<reference evidence="5" key="1">
    <citation type="submission" date="2021-01" db="EMBL/GenBank/DDBJ databases">
        <authorList>
            <person name="Corre E."/>
            <person name="Pelletier E."/>
            <person name="Niang G."/>
            <person name="Scheremetjew M."/>
            <person name="Finn R."/>
            <person name="Kale V."/>
            <person name="Holt S."/>
            <person name="Cochrane G."/>
            <person name="Meng A."/>
            <person name="Brown T."/>
            <person name="Cohen L."/>
        </authorList>
    </citation>
    <scope>NUCLEOTIDE SEQUENCE</scope>
    <source>
        <strain evidence="5">PLY182g</strain>
    </source>
</reference>
<dbReference type="SUPFAM" id="SSF52540">
    <property type="entry name" value="P-loop containing nucleoside triphosphate hydrolases"/>
    <property type="match status" value="1"/>
</dbReference>
<evidence type="ECO:0000313" key="5">
    <source>
        <dbReference type="EMBL" id="CAD8621754.1"/>
    </source>
</evidence>
<dbReference type="Gene3D" id="3.40.50.300">
    <property type="entry name" value="P-loop containing nucleotide triphosphate hydrolases"/>
    <property type="match status" value="1"/>
</dbReference>
<evidence type="ECO:0000256" key="3">
    <source>
        <dbReference type="PIRSR" id="PIRSR637359-2"/>
    </source>
</evidence>
<dbReference type="PANTHER" id="PTHR10605">
    <property type="entry name" value="HEPARAN SULFATE SULFOTRANSFERASE"/>
    <property type="match status" value="1"/>
</dbReference>
<keyword evidence="1" id="KW-0808">Transferase</keyword>
<dbReference type="EMBL" id="HBEY01052260">
    <property type="protein sequence ID" value="CAD8621754.1"/>
    <property type="molecule type" value="Transcribed_RNA"/>
</dbReference>
<dbReference type="GO" id="GO:0008146">
    <property type="term" value="F:sulfotransferase activity"/>
    <property type="evidence" value="ECO:0007669"/>
    <property type="project" value="InterPro"/>
</dbReference>
<dbReference type="PANTHER" id="PTHR10605:SF56">
    <property type="entry name" value="BIFUNCTIONAL HEPARAN SULFATE N-DEACETYLASE_N-SULFOTRANSFERASE"/>
    <property type="match status" value="1"/>
</dbReference>
<proteinExistence type="predicted"/>
<keyword evidence="4" id="KW-1133">Transmembrane helix</keyword>
<keyword evidence="4" id="KW-0472">Membrane</keyword>
<protein>
    <recommendedName>
        <fullName evidence="6">Sulfotransferase</fullName>
    </recommendedName>
</protein>
<feature type="binding site" evidence="3">
    <location>
        <position position="235"/>
    </location>
    <ligand>
        <name>3'-phosphoadenylyl sulfate</name>
        <dbReference type="ChEBI" id="CHEBI:58339"/>
    </ligand>
</feature>
<evidence type="ECO:0000256" key="2">
    <source>
        <dbReference type="PIRSR" id="PIRSR637359-1"/>
    </source>
</evidence>
<feature type="transmembrane region" description="Helical" evidence="4">
    <location>
        <begin position="25"/>
        <end position="42"/>
    </location>
</feature>
<name>A0A7S0LSV3_9EUKA</name>
<dbReference type="InterPro" id="IPR027417">
    <property type="entry name" value="P-loop_NTPase"/>
</dbReference>
<organism evidence="5">
    <name type="scientific">Coccolithus braarudii</name>
    <dbReference type="NCBI Taxonomy" id="221442"/>
    <lineage>
        <taxon>Eukaryota</taxon>
        <taxon>Haptista</taxon>
        <taxon>Haptophyta</taxon>
        <taxon>Prymnesiophyceae</taxon>
        <taxon>Coccolithales</taxon>
        <taxon>Coccolithaceae</taxon>
        <taxon>Coccolithus</taxon>
    </lineage>
</organism>
<feature type="binding site" evidence="3">
    <location>
        <position position="243"/>
    </location>
    <ligand>
        <name>3'-phosphoadenylyl sulfate</name>
        <dbReference type="ChEBI" id="CHEBI:58339"/>
    </ligand>
</feature>
<dbReference type="AlphaFoldDB" id="A0A7S0LSV3"/>
<evidence type="ECO:0000256" key="1">
    <source>
        <dbReference type="ARBA" id="ARBA00022679"/>
    </source>
</evidence>
<accession>A0A7S0LSV3</accession>
<gene>
    <name evidence="5" type="ORF">CPEL01642_LOCUS25137</name>
</gene>
<evidence type="ECO:0000256" key="4">
    <source>
        <dbReference type="SAM" id="Phobius"/>
    </source>
</evidence>
<keyword evidence="4" id="KW-0812">Transmembrane</keyword>